<keyword evidence="2" id="KW-1185">Reference proteome</keyword>
<sequence>MKFGNTKIKGSTLFATTGLGVHPQTLSLLDAISKTYLNNDNVFDFNGVICQKEAEIDWHHRFRLLNASNLLFGIRACDHKPLLLLHLQQVKVFLSESK</sequence>
<dbReference type="AlphaFoldDB" id="A0AAW1L740"/>
<protein>
    <submittedName>
        <fullName evidence="1">Uncharacterized protein</fullName>
    </submittedName>
</protein>
<evidence type="ECO:0000313" key="1">
    <source>
        <dbReference type="EMBL" id="KAK9729850.1"/>
    </source>
</evidence>
<dbReference type="EMBL" id="JASPKY010000157">
    <property type="protein sequence ID" value="KAK9729850.1"/>
    <property type="molecule type" value="Genomic_DNA"/>
</dbReference>
<evidence type="ECO:0000313" key="2">
    <source>
        <dbReference type="Proteomes" id="UP001458880"/>
    </source>
</evidence>
<dbReference type="Proteomes" id="UP001458880">
    <property type="component" value="Unassembled WGS sequence"/>
</dbReference>
<name>A0AAW1L740_POPJA</name>
<reference evidence="1 2" key="1">
    <citation type="journal article" date="2024" name="BMC Genomics">
        <title>De novo assembly and annotation of Popillia japonica's genome with initial clues to its potential as an invasive pest.</title>
        <authorList>
            <person name="Cucini C."/>
            <person name="Boschi S."/>
            <person name="Funari R."/>
            <person name="Cardaioli E."/>
            <person name="Iannotti N."/>
            <person name="Marturano G."/>
            <person name="Paoli F."/>
            <person name="Bruttini M."/>
            <person name="Carapelli A."/>
            <person name="Frati F."/>
            <person name="Nardi F."/>
        </authorList>
    </citation>
    <scope>NUCLEOTIDE SEQUENCE [LARGE SCALE GENOMIC DNA]</scope>
    <source>
        <strain evidence="1">DMR45628</strain>
    </source>
</reference>
<proteinExistence type="predicted"/>
<comment type="caution">
    <text evidence="1">The sequence shown here is derived from an EMBL/GenBank/DDBJ whole genome shotgun (WGS) entry which is preliminary data.</text>
</comment>
<accession>A0AAW1L740</accession>
<gene>
    <name evidence="1" type="ORF">QE152_g15741</name>
</gene>
<organism evidence="1 2">
    <name type="scientific">Popillia japonica</name>
    <name type="common">Japanese beetle</name>
    <dbReference type="NCBI Taxonomy" id="7064"/>
    <lineage>
        <taxon>Eukaryota</taxon>
        <taxon>Metazoa</taxon>
        <taxon>Ecdysozoa</taxon>
        <taxon>Arthropoda</taxon>
        <taxon>Hexapoda</taxon>
        <taxon>Insecta</taxon>
        <taxon>Pterygota</taxon>
        <taxon>Neoptera</taxon>
        <taxon>Endopterygota</taxon>
        <taxon>Coleoptera</taxon>
        <taxon>Polyphaga</taxon>
        <taxon>Scarabaeiformia</taxon>
        <taxon>Scarabaeidae</taxon>
        <taxon>Rutelinae</taxon>
        <taxon>Popillia</taxon>
    </lineage>
</organism>